<proteinExistence type="predicted"/>
<dbReference type="InterPro" id="IPR013321">
    <property type="entry name" value="Arc_rbn_hlx_hlx"/>
</dbReference>
<dbReference type="AlphaFoldDB" id="X0VKD8"/>
<protein>
    <recommendedName>
        <fullName evidence="2">Ribbon-helix-helix protein CopG domain-containing protein</fullName>
    </recommendedName>
</protein>
<reference evidence="1" key="1">
    <citation type="journal article" date="2014" name="Front. Microbiol.">
        <title>High frequency of phylogenetically diverse reductive dehalogenase-homologous genes in deep subseafloor sedimentary metagenomes.</title>
        <authorList>
            <person name="Kawai M."/>
            <person name="Futagami T."/>
            <person name="Toyoda A."/>
            <person name="Takaki Y."/>
            <person name="Nishi S."/>
            <person name="Hori S."/>
            <person name="Arai W."/>
            <person name="Tsubouchi T."/>
            <person name="Morono Y."/>
            <person name="Uchiyama I."/>
            <person name="Ito T."/>
            <person name="Fujiyama A."/>
            <person name="Inagaki F."/>
            <person name="Takami H."/>
        </authorList>
    </citation>
    <scope>NUCLEOTIDE SEQUENCE</scope>
    <source>
        <strain evidence="1">Expedition CK06-06</strain>
    </source>
</reference>
<name>X0VKD8_9ZZZZ</name>
<dbReference type="EMBL" id="BARS01035455">
    <property type="protein sequence ID" value="GAG18725.1"/>
    <property type="molecule type" value="Genomic_DNA"/>
</dbReference>
<dbReference type="InterPro" id="IPR010985">
    <property type="entry name" value="Ribbon_hlx_hlx"/>
</dbReference>
<dbReference type="SUPFAM" id="SSF47598">
    <property type="entry name" value="Ribbon-helix-helix"/>
    <property type="match status" value="1"/>
</dbReference>
<dbReference type="GO" id="GO:0006355">
    <property type="term" value="P:regulation of DNA-templated transcription"/>
    <property type="evidence" value="ECO:0007669"/>
    <property type="project" value="InterPro"/>
</dbReference>
<sequence length="57" mass="6819">MAGKEIMDKLSIYIPQRKMDVKPVERLIRLGQRRDRSVNYLVVEAIVQYLDREENQN</sequence>
<gene>
    <name evidence="1" type="ORF">S01H1_54624</name>
</gene>
<accession>X0VKD8</accession>
<organism evidence="1">
    <name type="scientific">marine sediment metagenome</name>
    <dbReference type="NCBI Taxonomy" id="412755"/>
    <lineage>
        <taxon>unclassified sequences</taxon>
        <taxon>metagenomes</taxon>
        <taxon>ecological metagenomes</taxon>
    </lineage>
</organism>
<dbReference type="Gene3D" id="1.10.1220.10">
    <property type="entry name" value="Met repressor-like"/>
    <property type="match status" value="1"/>
</dbReference>
<evidence type="ECO:0008006" key="2">
    <source>
        <dbReference type="Google" id="ProtNLM"/>
    </source>
</evidence>
<evidence type="ECO:0000313" key="1">
    <source>
        <dbReference type="EMBL" id="GAG18725.1"/>
    </source>
</evidence>
<comment type="caution">
    <text evidence="1">The sequence shown here is derived from an EMBL/GenBank/DDBJ whole genome shotgun (WGS) entry which is preliminary data.</text>
</comment>